<reference evidence="1" key="2">
    <citation type="journal article" date="2022" name="New Phytol.">
        <title>Evolutionary transition to the ectomycorrhizal habit in the genomes of a hyperdiverse lineage of mushroom-forming fungi.</title>
        <authorList>
            <person name="Looney B."/>
            <person name="Miyauchi S."/>
            <person name="Morin E."/>
            <person name="Drula E."/>
            <person name="Courty P.E."/>
            <person name="Kohler A."/>
            <person name="Kuo A."/>
            <person name="LaButti K."/>
            <person name="Pangilinan J."/>
            <person name="Lipzen A."/>
            <person name="Riley R."/>
            <person name="Andreopoulos W."/>
            <person name="He G."/>
            <person name="Johnson J."/>
            <person name="Nolan M."/>
            <person name="Tritt A."/>
            <person name="Barry K.W."/>
            <person name="Grigoriev I.V."/>
            <person name="Nagy L.G."/>
            <person name="Hibbett D."/>
            <person name="Henrissat B."/>
            <person name="Matheny P.B."/>
            <person name="Labbe J."/>
            <person name="Martin F.M."/>
        </authorList>
    </citation>
    <scope>NUCLEOTIDE SEQUENCE</scope>
    <source>
        <strain evidence="1">EC-137</strain>
    </source>
</reference>
<keyword evidence="2" id="KW-1185">Reference proteome</keyword>
<reference evidence="1" key="1">
    <citation type="submission" date="2021-02" db="EMBL/GenBank/DDBJ databases">
        <authorList>
            <consortium name="DOE Joint Genome Institute"/>
            <person name="Ahrendt S."/>
            <person name="Looney B.P."/>
            <person name="Miyauchi S."/>
            <person name="Morin E."/>
            <person name="Drula E."/>
            <person name="Courty P.E."/>
            <person name="Chicoki N."/>
            <person name="Fauchery L."/>
            <person name="Kohler A."/>
            <person name="Kuo A."/>
            <person name="Labutti K."/>
            <person name="Pangilinan J."/>
            <person name="Lipzen A."/>
            <person name="Riley R."/>
            <person name="Andreopoulos W."/>
            <person name="He G."/>
            <person name="Johnson J."/>
            <person name="Barry K.W."/>
            <person name="Grigoriev I.V."/>
            <person name="Nagy L."/>
            <person name="Hibbett D."/>
            <person name="Henrissat B."/>
            <person name="Matheny P.B."/>
            <person name="Labbe J."/>
            <person name="Martin F."/>
        </authorList>
    </citation>
    <scope>NUCLEOTIDE SEQUENCE</scope>
    <source>
        <strain evidence="1">EC-137</strain>
    </source>
</reference>
<evidence type="ECO:0000313" key="1">
    <source>
        <dbReference type="EMBL" id="KAI0034764.1"/>
    </source>
</evidence>
<feature type="non-terminal residue" evidence="1">
    <location>
        <position position="110"/>
    </location>
</feature>
<comment type="caution">
    <text evidence="1">The sequence shown here is derived from an EMBL/GenBank/DDBJ whole genome shotgun (WGS) entry which is preliminary data.</text>
</comment>
<gene>
    <name evidence="1" type="ORF">K488DRAFT_25659</name>
</gene>
<proteinExistence type="predicted"/>
<name>A0ACB8QSA2_9AGAM</name>
<dbReference type="EMBL" id="MU273495">
    <property type="protein sequence ID" value="KAI0034764.1"/>
    <property type="molecule type" value="Genomic_DNA"/>
</dbReference>
<sequence length="110" mass="11720">GGIDLDLAIPRSLGGSGKGHNPEQLLAAGHASCFLMVMQDIAQKRGRLADIEGVVIHAEAILGTPTDRPGWGFQVNLKVEGVEQELIDATDEACPFSRMEKEGIVLNVTK</sequence>
<accession>A0ACB8QSA2</accession>
<dbReference type="Proteomes" id="UP000814128">
    <property type="component" value="Unassembled WGS sequence"/>
</dbReference>
<feature type="non-terminal residue" evidence="1">
    <location>
        <position position="1"/>
    </location>
</feature>
<organism evidence="1 2">
    <name type="scientific">Vararia minispora EC-137</name>
    <dbReference type="NCBI Taxonomy" id="1314806"/>
    <lineage>
        <taxon>Eukaryota</taxon>
        <taxon>Fungi</taxon>
        <taxon>Dikarya</taxon>
        <taxon>Basidiomycota</taxon>
        <taxon>Agaricomycotina</taxon>
        <taxon>Agaricomycetes</taxon>
        <taxon>Russulales</taxon>
        <taxon>Lachnocladiaceae</taxon>
        <taxon>Vararia</taxon>
    </lineage>
</organism>
<evidence type="ECO:0000313" key="2">
    <source>
        <dbReference type="Proteomes" id="UP000814128"/>
    </source>
</evidence>
<protein>
    <submittedName>
        <fullName evidence="1">OsmC/Ohr family</fullName>
    </submittedName>
</protein>